<reference evidence="2 3" key="1">
    <citation type="submission" date="2023-07" db="EMBL/GenBank/DDBJ databases">
        <title>Genomic Encyclopedia of Type Strains, Phase IV (KMG-IV): sequencing the most valuable type-strain genomes for metagenomic binning, comparative biology and taxonomic classification.</title>
        <authorList>
            <person name="Goeker M."/>
        </authorList>
    </citation>
    <scope>NUCLEOTIDE SEQUENCE [LARGE SCALE GENOMIC DNA]</scope>
    <source>
        <strain evidence="2 3">DSM 23837</strain>
    </source>
</reference>
<dbReference type="Pfam" id="PF00581">
    <property type="entry name" value="Rhodanese"/>
    <property type="match status" value="1"/>
</dbReference>
<protein>
    <submittedName>
        <fullName evidence="2">Rhodanese-related sulfurtransferase</fullName>
    </submittedName>
</protein>
<dbReference type="PROSITE" id="PS50206">
    <property type="entry name" value="RHODANESE_3"/>
    <property type="match status" value="1"/>
</dbReference>
<dbReference type="PANTHER" id="PTHR43031:SF17">
    <property type="entry name" value="SULFURTRANSFERASE YTWF-RELATED"/>
    <property type="match status" value="1"/>
</dbReference>
<dbReference type="EMBL" id="JAUSTT010000050">
    <property type="protein sequence ID" value="MDQ0178545.1"/>
    <property type="molecule type" value="Genomic_DNA"/>
</dbReference>
<evidence type="ECO:0000259" key="1">
    <source>
        <dbReference type="PROSITE" id="PS50206"/>
    </source>
</evidence>
<comment type="caution">
    <text evidence="2">The sequence shown here is derived from an EMBL/GenBank/DDBJ whole genome shotgun (WGS) entry which is preliminary data.</text>
</comment>
<dbReference type="Gene3D" id="3.40.250.10">
    <property type="entry name" value="Rhodanese-like domain"/>
    <property type="match status" value="1"/>
</dbReference>
<organism evidence="2 3">
    <name type="scientific">Bacillus chungangensis</name>
    <dbReference type="NCBI Taxonomy" id="587633"/>
    <lineage>
        <taxon>Bacteria</taxon>
        <taxon>Bacillati</taxon>
        <taxon>Bacillota</taxon>
        <taxon>Bacilli</taxon>
        <taxon>Bacillales</taxon>
        <taxon>Bacillaceae</taxon>
        <taxon>Bacillus</taxon>
    </lineage>
</organism>
<evidence type="ECO:0000313" key="2">
    <source>
        <dbReference type="EMBL" id="MDQ0178545.1"/>
    </source>
</evidence>
<dbReference type="InterPro" id="IPR050229">
    <property type="entry name" value="GlpE_sulfurtransferase"/>
</dbReference>
<gene>
    <name evidence="2" type="ORF">J2S08_004452</name>
</gene>
<keyword evidence="3" id="KW-1185">Reference proteome</keyword>
<feature type="domain" description="Rhodanese" evidence="1">
    <location>
        <begin position="20"/>
        <end position="100"/>
    </location>
</feature>
<dbReference type="InterPro" id="IPR036873">
    <property type="entry name" value="Rhodanese-like_dom_sf"/>
</dbReference>
<proteinExistence type="predicted"/>
<name>A0ABT9X0Q7_9BACI</name>
<dbReference type="PANTHER" id="PTHR43031">
    <property type="entry name" value="FAD-DEPENDENT OXIDOREDUCTASE"/>
    <property type="match status" value="1"/>
</dbReference>
<dbReference type="SUPFAM" id="SSF52821">
    <property type="entry name" value="Rhodanese/Cell cycle control phosphatase"/>
    <property type="match status" value="1"/>
</dbReference>
<dbReference type="Proteomes" id="UP001223586">
    <property type="component" value="Unassembled WGS sequence"/>
</dbReference>
<dbReference type="RefSeq" id="WP_307233467.1">
    <property type="nucleotide sequence ID" value="NZ_JAUSTT010000050.1"/>
</dbReference>
<sequence length="103" mass="11492">MAGRYSKEVMPEDVKARLGKGEKLSILDVGEMDEWESGHIPGAKHIPLGYLAQRYNELDKNKEIIVVCYSGSRSGIACEHLEEMGYNVTNMHGGMSYWTGPTE</sequence>
<evidence type="ECO:0000313" key="3">
    <source>
        <dbReference type="Proteomes" id="UP001223586"/>
    </source>
</evidence>
<dbReference type="InterPro" id="IPR001763">
    <property type="entry name" value="Rhodanese-like_dom"/>
</dbReference>
<dbReference type="CDD" id="cd00158">
    <property type="entry name" value="RHOD"/>
    <property type="match status" value="1"/>
</dbReference>
<accession>A0ABT9X0Q7</accession>
<dbReference type="SMART" id="SM00450">
    <property type="entry name" value="RHOD"/>
    <property type="match status" value="1"/>
</dbReference>